<dbReference type="InterPro" id="IPR007863">
    <property type="entry name" value="Peptidase_M16_C"/>
</dbReference>
<dbReference type="InterPro" id="IPR011765">
    <property type="entry name" value="Pept_M16_N"/>
</dbReference>
<dbReference type="Gene3D" id="3.30.830.10">
    <property type="entry name" value="Metalloenzyme, LuxS/M16 peptidase-like"/>
    <property type="match status" value="4"/>
</dbReference>
<dbReference type="Pfam" id="PF05193">
    <property type="entry name" value="Peptidase_M16_C"/>
    <property type="match status" value="1"/>
</dbReference>
<accession>A0AB34JBL3</accession>
<evidence type="ECO:0000313" key="3">
    <source>
        <dbReference type="EMBL" id="KAL1518951.1"/>
    </source>
</evidence>
<dbReference type="PANTHER" id="PTHR43016">
    <property type="entry name" value="PRESEQUENCE PROTEASE"/>
    <property type="match status" value="1"/>
</dbReference>
<organism evidence="3 4">
    <name type="scientific">Prymnesium parvum</name>
    <name type="common">Toxic golden alga</name>
    <dbReference type="NCBI Taxonomy" id="97485"/>
    <lineage>
        <taxon>Eukaryota</taxon>
        <taxon>Haptista</taxon>
        <taxon>Haptophyta</taxon>
        <taxon>Prymnesiophyceae</taxon>
        <taxon>Prymnesiales</taxon>
        <taxon>Prymnesiaceae</taxon>
        <taxon>Prymnesium</taxon>
    </lineage>
</organism>
<gene>
    <name evidence="3" type="ORF">AB1Y20_003221</name>
</gene>
<dbReference type="EMBL" id="JBGBPQ010000010">
    <property type="protein sequence ID" value="KAL1518951.1"/>
    <property type="molecule type" value="Genomic_DNA"/>
</dbReference>
<evidence type="ECO:0000313" key="4">
    <source>
        <dbReference type="Proteomes" id="UP001515480"/>
    </source>
</evidence>
<evidence type="ECO:0008006" key="5">
    <source>
        <dbReference type="Google" id="ProtNLM"/>
    </source>
</evidence>
<dbReference type="AlphaFoldDB" id="A0AB34JBL3"/>
<feature type="domain" description="Peptidase M16 C-terminal" evidence="2">
    <location>
        <begin position="196"/>
        <end position="387"/>
    </location>
</feature>
<dbReference type="SUPFAM" id="SSF63411">
    <property type="entry name" value="LuxS/MPP-like metallohydrolase"/>
    <property type="match status" value="3"/>
</dbReference>
<dbReference type="FunFam" id="3.30.830.10:FF:000015">
    <property type="entry name" value="Putative zinc metalloprotease"/>
    <property type="match status" value="1"/>
</dbReference>
<dbReference type="Proteomes" id="UP001515480">
    <property type="component" value="Unassembled WGS sequence"/>
</dbReference>
<dbReference type="GO" id="GO:0046872">
    <property type="term" value="F:metal ion binding"/>
    <property type="evidence" value="ECO:0007669"/>
    <property type="project" value="InterPro"/>
</dbReference>
<keyword evidence="4" id="KW-1185">Reference proteome</keyword>
<dbReference type="InterPro" id="IPR011249">
    <property type="entry name" value="Metalloenz_LuxS/M16"/>
</dbReference>
<evidence type="ECO:0000259" key="2">
    <source>
        <dbReference type="Pfam" id="PF05193"/>
    </source>
</evidence>
<proteinExistence type="predicted"/>
<protein>
    <recommendedName>
        <fullName evidence="5">Presequence protease, mitochondrial</fullName>
    </recommendedName>
</protein>
<dbReference type="Pfam" id="PF00675">
    <property type="entry name" value="Peptidase_M16"/>
    <property type="match status" value="1"/>
</dbReference>
<evidence type="ECO:0000259" key="1">
    <source>
        <dbReference type="Pfam" id="PF00675"/>
    </source>
</evidence>
<sequence length="1105" mass="119168">MATGFSRLAPLQLTGMTVRVYESETTGLRAMLLETGEPLCSLHVVIGTESDTSEWTHKDDGLPHTLEHAIFLGSELYPYKGVLDKLANRCLADGTNAWTATDHTCYTMQSAGHEGCLNLLSIYADHILYPTLSDECFLTEVHHVTGDGENKGVVYCEMQGRENTSASLVDGKVLELLYPNGGYSAETGGKMANLRSLTNEQVRRYHRENYRPDNVMVILSGTASEAEFLRELEKVEERIQAKGYTRGSSGFDRPWSHPVPPMSPAGTIGVLSAGLPKEGQPVVVEFPSEEESTGVVSLGWRGPAYHEHATWAQLSLLWSYLTDSAIAPLSKALVEVESPLCSRVSPADEVFSEGYHQVWFRDAKCDTIDKLPTAFFDVISEVLQNFDLDRMHVVIRRRRRKVLEALERSPSRAAISHVIEHFLYGPRGVPPAEEMATLASGIDKLPHFAAAERLSAEEWVAVLKRFVVDRPCVAVVGRPSAAQAKAIDAAVKERQAATCAAMGAEGLAEAARKLQEAVAFNEREIPAHFLNAVPVPSYASIQSIPVLTIRGGKHLDVAPNSGVGVPPDVASSILAALRESRAALPPHVAPSFAPFWTEWAHVDTAFVTVAIAIDTASLSAEQRLLLPLYLDTAFKLPCELEDGTLLPKDDFVSGLQADTVRYGCELGLLRASLDQAVSFNLQLELGAEGEGFALALQWLRRALYLTRPSATYLKMAVQRHLAGVPAAMRNGRGIASVLNAALELDTLKSNRVSSHPVRQQHFLNKLLSQLGTSDGAAQVIAQLADLRTALLVASNMNVFVATDLTKLSHPFETLAAALLPPAAASALPLPEASAPLSRLCEGHILSGKEGQAAVVALSAIETNFLCVSAPGLGPYSEDHAALLVAVEHLTALEGDFWVKLRGAGLTYSYFVRPSTDTGRISFGLFKCTDLIGAYTAARKIIVDYASGASTITELQLEGAKSTVAYTIISSTSTRLSAAATAWEAAFEGKGVDYGRWLLSAMDEVSVADVLHAIKRYIVPIFDASSNLSASCPPNKLDTVCQGLESLLGLGVRKLHEEELQSFFGTGQEEPVAPPAVSVTTTSAFAFSKQFKCECPKCQPADAPSL</sequence>
<dbReference type="PANTHER" id="PTHR43016:SF16">
    <property type="entry name" value="METALLOPROTEASE, PUTATIVE (AFU_ORTHOLOGUE AFUA_4G07610)-RELATED"/>
    <property type="match status" value="1"/>
</dbReference>
<name>A0AB34JBL3_PRYPA</name>
<feature type="domain" description="Peptidase M16 N-terminal" evidence="1">
    <location>
        <begin position="40"/>
        <end position="142"/>
    </location>
</feature>
<comment type="caution">
    <text evidence="3">The sequence shown here is derived from an EMBL/GenBank/DDBJ whole genome shotgun (WGS) entry which is preliminary data.</text>
</comment>
<dbReference type="FunFam" id="3.30.830.10:FF:000031">
    <property type="entry name" value="Putative zinc metalloprotease"/>
    <property type="match status" value="1"/>
</dbReference>
<reference evidence="3 4" key="1">
    <citation type="journal article" date="2024" name="Science">
        <title>Giant polyketide synthase enzymes in the biosynthesis of giant marine polyether toxins.</title>
        <authorList>
            <person name="Fallon T.R."/>
            <person name="Shende V.V."/>
            <person name="Wierzbicki I.H."/>
            <person name="Pendleton A.L."/>
            <person name="Watervoot N.F."/>
            <person name="Auber R.P."/>
            <person name="Gonzalez D.J."/>
            <person name="Wisecaver J.H."/>
            <person name="Moore B.S."/>
        </authorList>
    </citation>
    <scope>NUCLEOTIDE SEQUENCE [LARGE SCALE GENOMIC DNA]</scope>
    <source>
        <strain evidence="3 4">12B1</strain>
    </source>
</reference>